<dbReference type="InterPro" id="IPR013149">
    <property type="entry name" value="ADH-like_C"/>
</dbReference>
<dbReference type="Pfam" id="PF00107">
    <property type="entry name" value="ADH_zinc_N"/>
    <property type="match status" value="1"/>
</dbReference>
<dbReference type="PROSITE" id="PS00059">
    <property type="entry name" value="ADH_ZINC"/>
    <property type="match status" value="1"/>
</dbReference>
<comment type="caution">
    <text evidence="6">The sequence shown here is derived from an EMBL/GenBank/DDBJ whole genome shotgun (WGS) entry which is preliminary data.</text>
</comment>
<feature type="domain" description="Enoyl reductase (ER)" evidence="5">
    <location>
        <begin position="12"/>
        <end position="342"/>
    </location>
</feature>
<dbReference type="RefSeq" id="WP_121897349.1">
    <property type="nucleotide sequence ID" value="NZ_RCNT01000003.1"/>
</dbReference>
<dbReference type="GO" id="GO:0008743">
    <property type="term" value="F:L-threonine 3-dehydrogenase activity"/>
    <property type="evidence" value="ECO:0007669"/>
    <property type="project" value="UniProtKB-EC"/>
</dbReference>
<dbReference type="PANTHER" id="PTHR43401:SF2">
    <property type="entry name" value="L-THREONINE 3-DEHYDROGENASE"/>
    <property type="match status" value="1"/>
</dbReference>
<dbReference type="PANTHER" id="PTHR43401">
    <property type="entry name" value="L-THREONINE 3-DEHYDROGENASE"/>
    <property type="match status" value="1"/>
</dbReference>
<evidence type="ECO:0000313" key="7">
    <source>
        <dbReference type="Proteomes" id="UP000281343"/>
    </source>
</evidence>
<reference evidence="6 7" key="1">
    <citation type="submission" date="2018-10" db="EMBL/GenBank/DDBJ databases">
        <authorList>
            <person name="Jung H.S."/>
            <person name="Jeon C.O."/>
        </authorList>
    </citation>
    <scope>NUCLEOTIDE SEQUENCE [LARGE SCALE GENOMIC DNA]</scope>
    <source>
        <strain evidence="6 7">MA-7-27</strain>
    </source>
</reference>
<dbReference type="Proteomes" id="UP000281343">
    <property type="component" value="Unassembled WGS sequence"/>
</dbReference>
<evidence type="ECO:0000256" key="1">
    <source>
        <dbReference type="ARBA" id="ARBA00022723"/>
    </source>
</evidence>
<keyword evidence="2 4" id="KW-0862">Zinc</keyword>
<proteinExistence type="inferred from homology"/>
<dbReference type="Gene3D" id="3.90.180.10">
    <property type="entry name" value="Medium-chain alcohol dehydrogenases, catalytic domain"/>
    <property type="match status" value="1"/>
</dbReference>
<dbReference type="GO" id="GO:0008270">
    <property type="term" value="F:zinc ion binding"/>
    <property type="evidence" value="ECO:0007669"/>
    <property type="project" value="InterPro"/>
</dbReference>
<dbReference type="InterPro" id="IPR002328">
    <property type="entry name" value="ADH_Zn_CS"/>
</dbReference>
<dbReference type="InterPro" id="IPR013154">
    <property type="entry name" value="ADH-like_N"/>
</dbReference>
<dbReference type="SMART" id="SM00829">
    <property type="entry name" value="PKS_ER"/>
    <property type="match status" value="1"/>
</dbReference>
<evidence type="ECO:0000259" key="5">
    <source>
        <dbReference type="SMART" id="SM00829"/>
    </source>
</evidence>
<evidence type="ECO:0000256" key="2">
    <source>
        <dbReference type="ARBA" id="ARBA00022833"/>
    </source>
</evidence>
<comment type="similarity">
    <text evidence="4">Belongs to the zinc-containing alcohol dehydrogenase family.</text>
</comment>
<dbReference type="Pfam" id="PF08240">
    <property type="entry name" value="ADH_N"/>
    <property type="match status" value="1"/>
</dbReference>
<name>A0A3L9Y156_9RHOB</name>
<protein>
    <submittedName>
        <fullName evidence="6">L-threonine 3-dehydrogenase</fullName>
        <ecNumber evidence="6">1.1.1.103</ecNumber>
    </submittedName>
</protein>
<sequence>MTNEMRALVKPGPVRGLEMHRAPVPEIGADDVLIRVKKTGICGTDIHIWQWDDWAARTVPTPLITGHEFAGEIVELGRHVEGLSLGQRCSGEGHLIGKTSRQSRAGKFHLDPETRGIGVNEQGAFAEYLALPAFNVVPLPDTIDDEIGAILDPLGNAVHTALSFDLLGEDVLVTGAGPIGTMAAAVARHAGARHVVITDVNQARLDLAGQVADVRPVNVTTEDLASVFPELGMKQGFDVGLEMSGNQAALDQMVETMVMGGRIALLGIPPGKSPVDWSRIVFKAITIKGVYGREIFETWYKMIAMLENGLDVRRVITHRFSASEYREGFAAMLSGTSGKVVLDWT</sequence>
<dbReference type="OrthoDB" id="9809185at2"/>
<dbReference type="SUPFAM" id="SSF51735">
    <property type="entry name" value="NAD(P)-binding Rossmann-fold domains"/>
    <property type="match status" value="1"/>
</dbReference>
<dbReference type="InterPro" id="IPR020843">
    <property type="entry name" value="ER"/>
</dbReference>
<accession>A0A3L9Y156</accession>
<organism evidence="6 7">
    <name type="scientific">Rhodophyticola porphyridii</name>
    <dbReference type="NCBI Taxonomy" id="1852017"/>
    <lineage>
        <taxon>Bacteria</taxon>
        <taxon>Pseudomonadati</taxon>
        <taxon>Pseudomonadota</taxon>
        <taxon>Alphaproteobacteria</taxon>
        <taxon>Rhodobacterales</taxon>
        <taxon>Roseobacteraceae</taxon>
        <taxon>Rhodophyticola</taxon>
    </lineage>
</organism>
<dbReference type="EMBL" id="RCNT01000003">
    <property type="protein sequence ID" value="RMA42564.1"/>
    <property type="molecule type" value="Genomic_DNA"/>
</dbReference>
<evidence type="ECO:0000256" key="4">
    <source>
        <dbReference type="RuleBase" id="RU361277"/>
    </source>
</evidence>
<evidence type="ECO:0000313" key="6">
    <source>
        <dbReference type="EMBL" id="RMA42564.1"/>
    </source>
</evidence>
<dbReference type="AlphaFoldDB" id="A0A3L9Y156"/>
<dbReference type="InterPro" id="IPR011032">
    <property type="entry name" value="GroES-like_sf"/>
</dbReference>
<dbReference type="InterPro" id="IPR036291">
    <property type="entry name" value="NAD(P)-bd_dom_sf"/>
</dbReference>
<keyword evidence="3 6" id="KW-0560">Oxidoreductase</keyword>
<dbReference type="Gene3D" id="3.40.50.720">
    <property type="entry name" value="NAD(P)-binding Rossmann-like Domain"/>
    <property type="match status" value="1"/>
</dbReference>
<dbReference type="SUPFAM" id="SSF50129">
    <property type="entry name" value="GroES-like"/>
    <property type="match status" value="1"/>
</dbReference>
<keyword evidence="1 4" id="KW-0479">Metal-binding</keyword>
<dbReference type="InterPro" id="IPR050129">
    <property type="entry name" value="Zn_alcohol_dh"/>
</dbReference>
<gene>
    <name evidence="6" type="ORF">D9R08_07100</name>
</gene>
<dbReference type="EC" id="1.1.1.103" evidence="6"/>
<evidence type="ECO:0000256" key="3">
    <source>
        <dbReference type="ARBA" id="ARBA00023002"/>
    </source>
</evidence>
<dbReference type="NCBIfam" id="NF003808">
    <property type="entry name" value="PRK05396.1"/>
    <property type="match status" value="1"/>
</dbReference>
<comment type="cofactor">
    <cofactor evidence="4">
        <name>Zn(2+)</name>
        <dbReference type="ChEBI" id="CHEBI:29105"/>
    </cofactor>
</comment>
<keyword evidence="7" id="KW-1185">Reference proteome</keyword>